<reference evidence="2 3" key="1">
    <citation type="journal article" date="2019" name="ACS Chem. Biol.">
        <title>Identification and Mobilization of a Cryptic Antibiotic Biosynthesis Gene Locus from a Human-Pathogenic Nocardia Isolate.</title>
        <authorList>
            <person name="Herisse M."/>
            <person name="Ishida K."/>
            <person name="Porter J.L."/>
            <person name="Howden B."/>
            <person name="Hertweck C."/>
            <person name="Stinear T.P."/>
            <person name="Pidot S.J."/>
        </authorList>
    </citation>
    <scope>NUCLEOTIDE SEQUENCE [LARGE SCALE GENOMIC DNA]</scope>
    <source>
        <strain evidence="2 3">AUSMDU00012717</strain>
    </source>
</reference>
<keyword evidence="1" id="KW-1133">Transmembrane helix</keyword>
<accession>A0A6G9Y601</accession>
<dbReference type="Proteomes" id="UP000503540">
    <property type="component" value="Chromosome"/>
</dbReference>
<dbReference type="AlphaFoldDB" id="A0A6G9Y601"/>
<keyword evidence="1" id="KW-0472">Membrane</keyword>
<feature type="transmembrane region" description="Helical" evidence="1">
    <location>
        <begin position="20"/>
        <end position="46"/>
    </location>
</feature>
<evidence type="ECO:0000313" key="3">
    <source>
        <dbReference type="Proteomes" id="UP000503540"/>
    </source>
</evidence>
<organism evidence="2 3">
    <name type="scientific">Nocardia arthritidis</name>
    <dbReference type="NCBI Taxonomy" id="228602"/>
    <lineage>
        <taxon>Bacteria</taxon>
        <taxon>Bacillati</taxon>
        <taxon>Actinomycetota</taxon>
        <taxon>Actinomycetes</taxon>
        <taxon>Mycobacteriales</taxon>
        <taxon>Nocardiaceae</taxon>
        <taxon>Nocardia</taxon>
    </lineage>
</organism>
<gene>
    <name evidence="2" type="ORF">F5544_03525</name>
</gene>
<name>A0A6G9Y601_9NOCA</name>
<feature type="transmembrane region" description="Helical" evidence="1">
    <location>
        <begin position="52"/>
        <end position="74"/>
    </location>
</feature>
<dbReference type="EMBL" id="CP046172">
    <property type="protein sequence ID" value="QIS08619.1"/>
    <property type="molecule type" value="Genomic_DNA"/>
</dbReference>
<dbReference type="KEGG" id="nah:F5544_03525"/>
<sequence>MTNPSAPPPDSGSPRRGGEWLLRLSLTLFALGLLAIIAIFLTSFFGGRDPGVWLYVAAMLTPVGFLLAIVFALWSGRRAR</sequence>
<keyword evidence="1" id="KW-0812">Transmembrane</keyword>
<keyword evidence="3" id="KW-1185">Reference proteome</keyword>
<proteinExistence type="predicted"/>
<evidence type="ECO:0000313" key="2">
    <source>
        <dbReference type="EMBL" id="QIS08619.1"/>
    </source>
</evidence>
<dbReference type="RefSeq" id="WP_167471839.1">
    <property type="nucleotide sequence ID" value="NZ_CP046172.1"/>
</dbReference>
<protein>
    <submittedName>
        <fullName evidence="2">Uncharacterized protein</fullName>
    </submittedName>
</protein>
<evidence type="ECO:0000256" key="1">
    <source>
        <dbReference type="SAM" id="Phobius"/>
    </source>
</evidence>